<evidence type="ECO:0000313" key="2">
    <source>
        <dbReference type="Proteomes" id="UP001151760"/>
    </source>
</evidence>
<sequence length="77" mass="7939">MKCCEMMYGMGDLTGVSVSLGGEIFSGGKKCQKSNIGDSDNTGDGGKIVGEMASEAKRPLGKSFEKLGEVFPGEAGK</sequence>
<organism evidence="1 2">
    <name type="scientific">Tanacetum coccineum</name>
    <dbReference type="NCBI Taxonomy" id="301880"/>
    <lineage>
        <taxon>Eukaryota</taxon>
        <taxon>Viridiplantae</taxon>
        <taxon>Streptophyta</taxon>
        <taxon>Embryophyta</taxon>
        <taxon>Tracheophyta</taxon>
        <taxon>Spermatophyta</taxon>
        <taxon>Magnoliopsida</taxon>
        <taxon>eudicotyledons</taxon>
        <taxon>Gunneridae</taxon>
        <taxon>Pentapetalae</taxon>
        <taxon>asterids</taxon>
        <taxon>campanulids</taxon>
        <taxon>Asterales</taxon>
        <taxon>Asteraceae</taxon>
        <taxon>Asteroideae</taxon>
        <taxon>Anthemideae</taxon>
        <taxon>Anthemidinae</taxon>
        <taxon>Tanacetum</taxon>
    </lineage>
</organism>
<reference evidence="1" key="2">
    <citation type="submission" date="2022-01" db="EMBL/GenBank/DDBJ databases">
        <authorList>
            <person name="Yamashiro T."/>
            <person name="Shiraishi A."/>
            <person name="Satake H."/>
            <person name="Nakayama K."/>
        </authorList>
    </citation>
    <scope>NUCLEOTIDE SEQUENCE</scope>
</reference>
<protein>
    <submittedName>
        <fullName evidence="1">Uncharacterized protein</fullName>
    </submittedName>
</protein>
<dbReference type="Proteomes" id="UP001151760">
    <property type="component" value="Unassembled WGS sequence"/>
</dbReference>
<keyword evidence="2" id="KW-1185">Reference proteome</keyword>
<reference evidence="1" key="1">
    <citation type="journal article" date="2022" name="Int. J. Mol. Sci.">
        <title>Draft Genome of Tanacetum Coccineum: Genomic Comparison of Closely Related Tanacetum-Family Plants.</title>
        <authorList>
            <person name="Yamashiro T."/>
            <person name="Shiraishi A."/>
            <person name="Nakayama K."/>
            <person name="Satake H."/>
        </authorList>
    </citation>
    <scope>NUCLEOTIDE SEQUENCE</scope>
</reference>
<gene>
    <name evidence="1" type="ORF">Tco_0906783</name>
</gene>
<name>A0ABQ5CJS3_9ASTR</name>
<dbReference type="EMBL" id="BQNB010014299">
    <property type="protein sequence ID" value="GJT26508.1"/>
    <property type="molecule type" value="Genomic_DNA"/>
</dbReference>
<accession>A0ABQ5CJS3</accession>
<evidence type="ECO:0000313" key="1">
    <source>
        <dbReference type="EMBL" id="GJT26508.1"/>
    </source>
</evidence>
<proteinExistence type="predicted"/>
<comment type="caution">
    <text evidence="1">The sequence shown here is derived from an EMBL/GenBank/DDBJ whole genome shotgun (WGS) entry which is preliminary data.</text>
</comment>